<organism evidence="1 2">
    <name type="scientific">Periplaneta americana</name>
    <name type="common">American cockroach</name>
    <name type="synonym">Blatta americana</name>
    <dbReference type="NCBI Taxonomy" id="6978"/>
    <lineage>
        <taxon>Eukaryota</taxon>
        <taxon>Metazoa</taxon>
        <taxon>Ecdysozoa</taxon>
        <taxon>Arthropoda</taxon>
        <taxon>Hexapoda</taxon>
        <taxon>Insecta</taxon>
        <taxon>Pterygota</taxon>
        <taxon>Neoptera</taxon>
        <taxon>Polyneoptera</taxon>
        <taxon>Dictyoptera</taxon>
        <taxon>Blattodea</taxon>
        <taxon>Blattoidea</taxon>
        <taxon>Blattidae</taxon>
        <taxon>Blattinae</taxon>
        <taxon>Periplaneta</taxon>
    </lineage>
</organism>
<evidence type="ECO:0000313" key="1">
    <source>
        <dbReference type="EMBL" id="KAJ4434965.1"/>
    </source>
</evidence>
<evidence type="ECO:0008006" key="3">
    <source>
        <dbReference type="Google" id="ProtNLM"/>
    </source>
</evidence>
<accession>A0ABQ8SLD8</accession>
<keyword evidence="2" id="KW-1185">Reference proteome</keyword>
<dbReference type="EMBL" id="JAJSOF020000025">
    <property type="protein sequence ID" value="KAJ4434965.1"/>
    <property type="molecule type" value="Genomic_DNA"/>
</dbReference>
<protein>
    <recommendedName>
        <fullName evidence="3">Reverse transcriptase domain-containing protein</fullName>
    </recommendedName>
</protein>
<name>A0ABQ8SLD8_PERAM</name>
<reference evidence="1 2" key="1">
    <citation type="journal article" date="2022" name="Allergy">
        <title>Genome assembly and annotation of Periplaneta americana reveal a comprehensive cockroach allergen profile.</title>
        <authorList>
            <person name="Wang L."/>
            <person name="Xiong Q."/>
            <person name="Saelim N."/>
            <person name="Wang L."/>
            <person name="Nong W."/>
            <person name="Wan A.T."/>
            <person name="Shi M."/>
            <person name="Liu X."/>
            <person name="Cao Q."/>
            <person name="Hui J.H.L."/>
            <person name="Sookrung N."/>
            <person name="Leung T.F."/>
            <person name="Tungtrongchitr A."/>
            <person name="Tsui S.K.W."/>
        </authorList>
    </citation>
    <scope>NUCLEOTIDE SEQUENCE [LARGE SCALE GENOMIC DNA]</scope>
    <source>
        <strain evidence="1">PWHHKU_190912</strain>
    </source>
</reference>
<proteinExistence type="predicted"/>
<dbReference type="Proteomes" id="UP001148838">
    <property type="component" value="Unassembled WGS sequence"/>
</dbReference>
<gene>
    <name evidence="1" type="ORF">ANN_23537</name>
</gene>
<sequence length="280" mass="32789">MEQQLMTWERKILRKIYGPKYENGYWRIRYNTELKTQYKSPDIVAEIKARFGVTFDSELLCNMMESASHGVLFVNGVIPILCNNALDDTPESIFKGCEVRAARYLEKKKEVYVVFVELEKAFDRVDWNKLMGILKKIDVDWKERCLIDVYILRWKKSILASGREKVCENIQRFESAYRFHVKGSEKMESVYIFDYLQEDSNNESLSYQSIVLWSEQGSEISYKADLHKRRSSSAAAPSEHESRIMPRRKALWKPVTMRCGVSSKAAQKRYDTVDELKNAV</sequence>
<comment type="caution">
    <text evidence="1">The sequence shown here is derived from an EMBL/GenBank/DDBJ whole genome shotgun (WGS) entry which is preliminary data.</text>
</comment>
<evidence type="ECO:0000313" key="2">
    <source>
        <dbReference type="Proteomes" id="UP001148838"/>
    </source>
</evidence>